<comment type="caution">
    <text evidence="1">The sequence shown here is derived from an EMBL/GenBank/DDBJ whole genome shotgun (WGS) entry which is preliminary data.</text>
</comment>
<name>A0ACC4C979_POPAL</name>
<reference evidence="1 2" key="1">
    <citation type="journal article" date="2024" name="Plant Biotechnol. J.">
        <title>Genome and CRISPR/Cas9 system of a widespread forest tree (Populus alba) in the world.</title>
        <authorList>
            <person name="Liu Y.J."/>
            <person name="Jiang P.F."/>
            <person name="Han X.M."/>
            <person name="Li X.Y."/>
            <person name="Wang H.M."/>
            <person name="Wang Y.J."/>
            <person name="Wang X.X."/>
            <person name="Zeng Q.Y."/>
        </authorList>
    </citation>
    <scope>NUCLEOTIDE SEQUENCE [LARGE SCALE GENOMIC DNA]</scope>
    <source>
        <strain evidence="2">cv. PAL-ZL1</strain>
    </source>
</reference>
<accession>A0ACC4C979</accession>
<proteinExistence type="predicted"/>
<organism evidence="1 2">
    <name type="scientific">Populus alba</name>
    <name type="common">White poplar</name>
    <dbReference type="NCBI Taxonomy" id="43335"/>
    <lineage>
        <taxon>Eukaryota</taxon>
        <taxon>Viridiplantae</taxon>
        <taxon>Streptophyta</taxon>
        <taxon>Embryophyta</taxon>
        <taxon>Tracheophyta</taxon>
        <taxon>Spermatophyta</taxon>
        <taxon>Magnoliopsida</taxon>
        <taxon>eudicotyledons</taxon>
        <taxon>Gunneridae</taxon>
        <taxon>Pentapetalae</taxon>
        <taxon>rosids</taxon>
        <taxon>fabids</taxon>
        <taxon>Malpighiales</taxon>
        <taxon>Salicaceae</taxon>
        <taxon>Saliceae</taxon>
        <taxon>Populus</taxon>
    </lineage>
</organism>
<evidence type="ECO:0000313" key="1">
    <source>
        <dbReference type="EMBL" id="KAL3591339.1"/>
    </source>
</evidence>
<dbReference type="EMBL" id="RCHU02000005">
    <property type="protein sequence ID" value="KAL3591339.1"/>
    <property type="molecule type" value="Genomic_DNA"/>
</dbReference>
<keyword evidence="2" id="KW-1185">Reference proteome</keyword>
<gene>
    <name evidence="1" type="ORF">D5086_009979</name>
</gene>
<protein>
    <submittedName>
        <fullName evidence="1">Uncharacterized protein</fullName>
    </submittedName>
</protein>
<dbReference type="Proteomes" id="UP000309997">
    <property type="component" value="Unassembled WGS sequence"/>
</dbReference>
<sequence length="213" mass="23434">MLPSMKSPKASASRSFSADRLELENRPYGTAWSVILVDKIRTAPSLKAWLLPPSLELVHSLGDPLLSRPRPCSSFRPVSEICAKQELFLGGGLRLLAFGHSALGHSWRTPILLQLVKRSPWSLTTALATPMDAALTRRSPTHFISLTGGLHFVSVRWNPELHSSFGMNTPRGTGLPGLLSAVRHCLILGMEMLYLQPSLILDFDSLPYNQSVL</sequence>
<evidence type="ECO:0000313" key="2">
    <source>
        <dbReference type="Proteomes" id="UP000309997"/>
    </source>
</evidence>